<reference evidence="4" key="1">
    <citation type="journal article" date="2023" name="Commun. Biol.">
        <title>Genome analysis of Parmales, the sister group of diatoms, reveals the evolutionary specialization of diatoms from phago-mixotrophs to photoautotrophs.</title>
        <authorList>
            <person name="Ban H."/>
            <person name="Sato S."/>
            <person name="Yoshikawa S."/>
            <person name="Yamada K."/>
            <person name="Nakamura Y."/>
            <person name="Ichinomiya M."/>
            <person name="Sato N."/>
            <person name="Blanc-Mathieu R."/>
            <person name="Endo H."/>
            <person name="Kuwata A."/>
            <person name="Ogata H."/>
        </authorList>
    </citation>
    <scope>NUCLEOTIDE SEQUENCE [LARGE SCALE GENOMIC DNA]</scope>
</reference>
<gene>
    <name evidence="3" type="ORF">TrCOL_g8737</name>
</gene>
<feature type="domain" description="CHAT" evidence="2">
    <location>
        <begin position="1292"/>
        <end position="1459"/>
    </location>
</feature>
<sequence length="1827" mass="199278">MDEPSRDSLSTEEILQRLATMSVAVLSRSTIDAEKALRILHTLTCIRGTLPLLLQLSTLSFLTPYLSTSYPSSTVAAALKSAIGVVGGGDGAYSGFVQVQVKQLDLVALAINLLESISTTTRQLKDAASEATLTLTRHLLVYLLHKLSVLSPSSFASHLPSLLSNLVVNVDEEGYAMETIASMSASKEGCEGLVKEGGIGIFISLALGTNTQNRSKALQCLAQISGSINADDTRSFGPLLNGGIVECFTDVVESSKQTLANNPNPNESSSSASTTISSNTTDIQNALTGLANLMQSVESVPDTSPILDDLALRLVDSSSITAILNAAKKGNDDEVFRALALAANVCRRSVRMRSTYEKELLALFTSKLMTTSPTSSDGREDDTVVFALRGVRELACKEPLKIVIVEQLLPSFLTLSTRSSTCQQLTTQILILLGFTPSSMSSDLSAFFANDLGLMRDWFYTERCLVLQSMCREEIKNAVYKSWINGVRGADETYNAEYATAPNFHARSDTVGSNSSSISHPPSSISIERLDSPPLSPMPSTRHSLVSTDVDVEMESLKRMLSGLEADDGMGPIREKVLKEYVELGAGDLLDKTASTSDYLPQPQTPSTSIIKNITSSLASSPAMGGFLDKLTSNEGLKTLMSCHAASQATGLGRGSPVFMNALNSVRKKSFPRATGANVDSGAQDQFTRWILQHAATTNSEFSKEDMSLRMLPVSQRVADMLAWYYPSLLLLEEVGIREGEWAPESRCDIRALSMPERQYFSFRREGKVVSRVVQKFLANVTTAVTGLQRFTSSSSNNSASETGGQTRGWTLCFRNSTFGGEFVETLLQTLYRNTTVENLCFVGKRTGEDSSSLLAHLMANAPKSVGCVVFDGILSGKAMEALSMLLLRRYKENKVNELHGLAITNSDYLKPEDFEPLWDVLGRQEPSSDNLTMLAKTLMESGLIEEETGDSGLLGEKPNPKSSITSNPTPPLLPLVWLDLENNKLGDVQCAIILDTVLSSGSIEMLNLNGNNIKIGAAFSAVLEDFKETKEGGDSIYIDNVEPRLTTLYLDKNHLARSVVEALLNSVPTLNLERLSLADNGIQEWGKKGVRKGGIRSLLSRKTSLIALNLSGNNFTEEMLGELTFGLYENDKTLTVLKIEDNTPPINQEQRDEINSLLVQAKSQVIKTWLFGGSKLPVADAVEVGPPPPASPVRSSTIGGKVSASRDDARQEDIEREESLESLELGQTTVALNRNRRSRSEPVPVLTSTIAKAQESIKKGARLEVEADHRVSSSKTTDDAKDVLQTANLNALTVLFSAPLVYRNSHNVLQPIEMLAFDNEREIVCQCFREASRDIDLKFDTATTHRLRTNVTLGCRALHYSGHGHENFLTFEDGKGGLHAVNAQELRTLCSAGSTESTNVEFVFVSACYSKLAGEAFVEAGVKHVVCCQQDLLQDSAALAFTRAFYLALAVGRTVRDSFEIGRQAVNASPSVPNAEAEMLKFLLLPEFGDHNVQIFKGAKQVGKWSQREGGGGKDARRIQDLRMSWAVDRKGESTSALNLPAPPEDFLGRENDMYEVLNAVLQRKLVSVVGIPGIGRGSIVTALASYVQERRTTMGISSIFFVRPSTRLGKKSGSFIVRLYKQLVKAGWARVESGILDDEEDVLECVLNCFRMLTSTKRVLLVFNHIDVEGDLVDFRMFLSQLFNETRHVKVLCTSEKEIGLRGGGAGEYVYNLPPLGFYNTVRLFARLCPHVHTGTDRKALVDLLVNDLKQATMTFDSKDITTRTSDVFKLIGDGFPNKIFDSAYSMSVEDFKALWSLACKKVGDAVEEGKFFNDDGTDSDSIGD</sequence>
<dbReference type="InterPro" id="IPR011989">
    <property type="entry name" value="ARM-like"/>
</dbReference>
<dbReference type="Pfam" id="PF12770">
    <property type="entry name" value="CHAT"/>
    <property type="match status" value="1"/>
</dbReference>
<dbReference type="SUPFAM" id="SSF52540">
    <property type="entry name" value="P-loop containing nucleoside triphosphate hydrolases"/>
    <property type="match status" value="1"/>
</dbReference>
<evidence type="ECO:0000313" key="4">
    <source>
        <dbReference type="Proteomes" id="UP001165065"/>
    </source>
</evidence>
<dbReference type="Gene3D" id="1.25.10.10">
    <property type="entry name" value="Leucine-rich Repeat Variant"/>
    <property type="match status" value="1"/>
</dbReference>
<dbReference type="SUPFAM" id="SSF48371">
    <property type="entry name" value="ARM repeat"/>
    <property type="match status" value="1"/>
</dbReference>
<evidence type="ECO:0000313" key="3">
    <source>
        <dbReference type="EMBL" id="GMI44968.1"/>
    </source>
</evidence>
<dbReference type="Gene3D" id="3.80.10.10">
    <property type="entry name" value="Ribonuclease Inhibitor"/>
    <property type="match status" value="2"/>
</dbReference>
<dbReference type="InterPro" id="IPR024983">
    <property type="entry name" value="CHAT_dom"/>
</dbReference>
<dbReference type="InterPro" id="IPR032675">
    <property type="entry name" value="LRR_dom_sf"/>
</dbReference>
<feature type="region of interest" description="Disordered" evidence="1">
    <location>
        <begin position="1186"/>
        <end position="1217"/>
    </location>
</feature>
<feature type="region of interest" description="Disordered" evidence="1">
    <location>
        <begin position="256"/>
        <end position="277"/>
    </location>
</feature>
<dbReference type="EMBL" id="BRYA01000233">
    <property type="protein sequence ID" value="GMI44968.1"/>
    <property type="molecule type" value="Genomic_DNA"/>
</dbReference>
<dbReference type="Gene3D" id="3.40.50.300">
    <property type="entry name" value="P-loop containing nucleotide triphosphate hydrolases"/>
    <property type="match status" value="1"/>
</dbReference>
<name>A0A9W7LCM2_9STRA</name>
<proteinExistence type="predicted"/>
<keyword evidence="4" id="KW-1185">Reference proteome</keyword>
<comment type="caution">
    <text evidence="3">The sequence shown here is derived from an EMBL/GenBank/DDBJ whole genome shotgun (WGS) entry which is preliminary data.</text>
</comment>
<dbReference type="OrthoDB" id="192148at2759"/>
<evidence type="ECO:0000259" key="2">
    <source>
        <dbReference type="Pfam" id="PF12770"/>
    </source>
</evidence>
<dbReference type="InterPro" id="IPR016024">
    <property type="entry name" value="ARM-type_fold"/>
</dbReference>
<feature type="compositionally biased region" description="Basic and acidic residues" evidence="1">
    <location>
        <begin position="1205"/>
        <end position="1217"/>
    </location>
</feature>
<evidence type="ECO:0000256" key="1">
    <source>
        <dbReference type="SAM" id="MobiDB-lite"/>
    </source>
</evidence>
<protein>
    <recommendedName>
        <fullName evidence="2">CHAT domain-containing protein</fullName>
    </recommendedName>
</protein>
<dbReference type="SUPFAM" id="SSF52047">
    <property type="entry name" value="RNI-like"/>
    <property type="match status" value="1"/>
</dbReference>
<dbReference type="PANTHER" id="PTHR47691">
    <property type="entry name" value="REGULATOR-RELATED"/>
    <property type="match status" value="1"/>
</dbReference>
<dbReference type="InterPro" id="IPR027417">
    <property type="entry name" value="P-loop_NTPase"/>
</dbReference>
<feature type="compositionally biased region" description="Low complexity" evidence="1">
    <location>
        <begin position="513"/>
        <end position="527"/>
    </location>
</feature>
<feature type="region of interest" description="Disordered" evidence="1">
    <location>
        <begin position="509"/>
        <end position="543"/>
    </location>
</feature>
<dbReference type="Proteomes" id="UP001165065">
    <property type="component" value="Unassembled WGS sequence"/>
</dbReference>
<accession>A0A9W7LCM2</accession>
<dbReference type="PANTHER" id="PTHR47691:SF3">
    <property type="entry name" value="HTH-TYPE TRANSCRIPTIONAL REGULATOR RV0890C-RELATED"/>
    <property type="match status" value="1"/>
</dbReference>
<organism evidence="3 4">
    <name type="scientific">Triparma columacea</name>
    <dbReference type="NCBI Taxonomy" id="722753"/>
    <lineage>
        <taxon>Eukaryota</taxon>
        <taxon>Sar</taxon>
        <taxon>Stramenopiles</taxon>
        <taxon>Ochrophyta</taxon>
        <taxon>Bolidophyceae</taxon>
        <taxon>Parmales</taxon>
        <taxon>Triparmaceae</taxon>
        <taxon>Triparma</taxon>
    </lineage>
</organism>
<feature type="compositionally biased region" description="Low complexity" evidence="1">
    <location>
        <begin position="260"/>
        <end position="277"/>
    </location>
</feature>